<dbReference type="Pfam" id="PF01547">
    <property type="entry name" value="SBP_bac_1"/>
    <property type="match status" value="1"/>
</dbReference>
<dbReference type="PANTHER" id="PTHR43649">
    <property type="entry name" value="ARABINOSE-BINDING PROTEIN-RELATED"/>
    <property type="match status" value="1"/>
</dbReference>
<dbReference type="AlphaFoldDB" id="A0A543CQT7"/>
<name>A0A543CQT7_9ACTN</name>
<dbReference type="InterPro" id="IPR006059">
    <property type="entry name" value="SBP"/>
</dbReference>
<dbReference type="Gene3D" id="3.40.190.10">
    <property type="entry name" value="Periplasmic binding protein-like II"/>
    <property type="match status" value="2"/>
</dbReference>
<dbReference type="CDD" id="cd13585">
    <property type="entry name" value="PBP2_TMBP_like"/>
    <property type="match status" value="1"/>
</dbReference>
<reference evidence="2 3" key="1">
    <citation type="submission" date="2019-06" db="EMBL/GenBank/DDBJ databases">
        <title>Sequencing the genomes of 1000 actinobacteria strains.</title>
        <authorList>
            <person name="Klenk H.-P."/>
        </authorList>
    </citation>
    <scope>NUCLEOTIDE SEQUENCE [LARGE SCALE GENOMIC DNA]</scope>
    <source>
        <strain evidence="2 3">DSM 102200</strain>
    </source>
</reference>
<evidence type="ECO:0000256" key="1">
    <source>
        <dbReference type="SAM" id="SignalP"/>
    </source>
</evidence>
<dbReference type="SUPFAM" id="SSF53850">
    <property type="entry name" value="Periplasmic binding protein-like II"/>
    <property type="match status" value="1"/>
</dbReference>
<dbReference type="InterPro" id="IPR050490">
    <property type="entry name" value="Bact_solute-bd_prot1"/>
</dbReference>
<feature type="chain" id="PRO_5038774362" evidence="1">
    <location>
        <begin position="21"/>
        <end position="437"/>
    </location>
</feature>
<feature type="signal peptide" evidence="1">
    <location>
        <begin position="1"/>
        <end position="20"/>
    </location>
</feature>
<organism evidence="2 3">
    <name type="scientific">Actinoallomurus bryophytorum</name>
    <dbReference type="NCBI Taxonomy" id="1490222"/>
    <lineage>
        <taxon>Bacteria</taxon>
        <taxon>Bacillati</taxon>
        <taxon>Actinomycetota</taxon>
        <taxon>Actinomycetes</taxon>
        <taxon>Streptosporangiales</taxon>
        <taxon>Thermomonosporaceae</taxon>
        <taxon>Actinoallomurus</taxon>
    </lineage>
</organism>
<dbReference type="PROSITE" id="PS51257">
    <property type="entry name" value="PROKAR_LIPOPROTEIN"/>
    <property type="match status" value="1"/>
</dbReference>
<evidence type="ECO:0000313" key="3">
    <source>
        <dbReference type="Proteomes" id="UP000316096"/>
    </source>
</evidence>
<protein>
    <submittedName>
        <fullName evidence="2">Carbohydrate ABC transporter substrate-binding protein (CUT1 family)</fullName>
    </submittedName>
</protein>
<dbReference type="RefSeq" id="WP_221640181.1">
    <property type="nucleotide sequence ID" value="NZ_VFOZ01000001.1"/>
</dbReference>
<dbReference type="PANTHER" id="PTHR43649:SF12">
    <property type="entry name" value="DIACETYLCHITOBIOSE BINDING PROTEIN DASA"/>
    <property type="match status" value="1"/>
</dbReference>
<keyword evidence="1" id="KW-0732">Signal</keyword>
<gene>
    <name evidence="2" type="ORF">FB559_5140</name>
</gene>
<comment type="caution">
    <text evidence="2">The sequence shown here is derived from an EMBL/GenBank/DDBJ whole genome shotgun (WGS) entry which is preliminary data.</text>
</comment>
<accession>A0A543CQT7</accession>
<proteinExistence type="predicted"/>
<keyword evidence="3" id="KW-1185">Reference proteome</keyword>
<sequence length="437" mass="46077">MKARGIAALAASVMLAAGLAACGSGGGSDKSSPKTLTYWASNQGRSIQQDQQVLGPELKKFEAKTGIKVKLEVIGWPDLLNRILAATSSGAGPDVVNVGNTWSASLQATGAFQPFDDATIAKVGGKAKFIPSTLTSTGAAGKPPAFVPLYGLAYGLFYNKKLFADAGLKPPQTWQDLVTDAKKLTIPAKKQYGVVMEGASYTEGSHFAFMFGAQNGAKLFQGGQPGFDSPQMVAGVKQYVDLMAGQKVVNPSNAEYVNDSDMLKDFAKGRAAMMMIQSYAPKGLAENGMKEGEFGVVPIPVINPLPPGGRKVSSHVAGINIGVFKNTKNKDGALKLVDFLTSPDEQKILDTQLGPLPVVPQAYNDPKFQTPEIKTFKDILANSAETLPMIPEEAQFETLVGNTVKQLIADAASGKTVDDQTIKNALTAANKKMQTGG</sequence>
<dbReference type="EMBL" id="VFOZ01000001">
    <property type="protein sequence ID" value="TQL99454.1"/>
    <property type="molecule type" value="Genomic_DNA"/>
</dbReference>
<evidence type="ECO:0000313" key="2">
    <source>
        <dbReference type="EMBL" id="TQL99454.1"/>
    </source>
</evidence>
<dbReference type="Proteomes" id="UP000316096">
    <property type="component" value="Unassembled WGS sequence"/>
</dbReference>